<feature type="domain" description="Pectinesterase inhibitor" evidence="16">
    <location>
        <begin position="52"/>
        <end position="204"/>
    </location>
</feature>
<evidence type="ECO:0000256" key="11">
    <source>
        <dbReference type="ARBA" id="ARBA00047928"/>
    </source>
</evidence>
<keyword evidence="6" id="KW-0964">Secreted</keyword>
<keyword evidence="15" id="KW-0812">Transmembrane</keyword>
<dbReference type="SUPFAM" id="SSF101148">
    <property type="entry name" value="Plant invertase/pectin methylesterase inhibitor"/>
    <property type="match status" value="1"/>
</dbReference>
<dbReference type="SUPFAM" id="SSF51126">
    <property type="entry name" value="Pectin lyase-like"/>
    <property type="match status" value="1"/>
</dbReference>
<comment type="similarity">
    <text evidence="4">In the C-terminal section; belongs to the pectinesterase family.</text>
</comment>
<evidence type="ECO:0000256" key="1">
    <source>
        <dbReference type="ARBA" id="ARBA00004191"/>
    </source>
</evidence>
<dbReference type="GO" id="GO:0030599">
    <property type="term" value="F:pectinesterase activity"/>
    <property type="evidence" value="ECO:0007669"/>
    <property type="project" value="UniProtKB-UniRule"/>
</dbReference>
<dbReference type="FunFam" id="1.20.140.40:FF:000001">
    <property type="entry name" value="Pectinesterase"/>
    <property type="match status" value="1"/>
</dbReference>
<evidence type="ECO:0000256" key="7">
    <source>
        <dbReference type="ARBA" id="ARBA00022801"/>
    </source>
</evidence>
<evidence type="ECO:0000313" key="17">
    <source>
        <dbReference type="EMBL" id="CAI0467259.1"/>
    </source>
</evidence>
<dbReference type="Proteomes" id="UP001154282">
    <property type="component" value="Unassembled WGS sequence"/>
</dbReference>
<evidence type="ECO:0000256" key="4">
    <source>
        <dbReference type="ARBA" id="ARBA00007786"/>
    </source>
</evidence>
<evidence type="ECO:0000256" key="6">
    <source>
        <dbReference type="ARBA" id="ARBA00022512"/>
    </source>
</evidence>
<organism evidence="17 18">
    <name type="scientific">Linum tenue</name>
    <dbReference type="NCBI Taxonomy" id="586396"/>
    <lineage>
        <taxon>Eukaryota</taxon>
        <taxon>Viridiplantae</taxon>
        <taxon>Streptophyta</taxon>
        <taxon>Embryophyta</taxon>
        <taxon>Tracheophyta</taxon>
        <taxon>Spermatophyta</taxon>
        <taxon>Magnoliopsida</taxon>
        <taxon>eudicotyledons</taxon>
        <taxon>Gunneridae</taxon>
        <taxon>Pentapetalae</taxon>
        <taxon>rosids</taxon>
        <taxon>fabids</taxon>
        <taxon>Malpighiales</taxon>
        <taxon>Linaceae</taxon>
        <taxon>Linum</taxon>
    </lineage>
</organism>
<evidence type="ECO:0000256" key="14">
    <source>
        <dbReference type="RuleBase" id="RU000589"/>
    </source>
</evidence>
<keyword evidence="18" id="KW-1185">Reference proteome</keyword>
<gene>
    <name evidence="17" type="ORF">LITE_LOCUS37364</name>
</gene>
<keyword evidence="9" id="KW-1015">Disulfide bond</keyword>
<comment type="subcellular location">
    <subcellularLocation>
        <location evidence="1">Secreted</location>
        <location evidence="1">Cell wall</location>
    </subcellularLocation>
</comment>
<dbReference type="AlphaFoldDB" id="A0AAV0P8F1"/>
<comment type="pathway">
    <text evidence="2 14">Glycan metabolism; pectin degradation; 2-dehydro-3-deoxy-D-gluconate from pectin: step 1/5.</text>
</comment>
<accession>A0AAV0P8F1</accession>
<comment type="caution">
    <text evidence="17">The sequence shown here is derived from an EMBL/GenBank/DDBJ whole genome shotgun (WGS) entry which is preliminary data.</text>
</comment>
<dbReference type="Pfam" id="PF01095">
    <property type="entry name" value="Pectinesterase"/>
    <property type="match status" value="1"/>
</dbReference>
<evidence type="ECO:0000256" key="2">
    <source>
        <dbReference type="ARBA" id="ARBA00005184"/>
    </source>
</evidence>
<dbReference type="SMART" id="SM00856">
    <property type="entry name" value="PMEI"/>
    <property type="match status" value="1"/>
</dbReference>
<sequence>MGDSDDSSKRKIAVLGVSSLLLVAMVVAVTVGVNEKVDERGGGGGTTAELSTSSKEVTALCQPSTYKDTCEKSLAKSAENTTDPKKLVQVGFELAADSLRESIKNSDTLKEIAKDPMAKRGLEICDELLETAIEDLGRSVDELGSFDMTKAYVHLDNLKTWLEATVTFQENCKDGFVNTTGPAGDKMREILKTSEELTSNGLAMVDGLAKIFASFKFGGSRRLMEAQSEFPSWVSPAQRRLLAADPAGVQADMVVAQDGSGQYKTIMQAISAIPKQHKIPFVIRVKEGIYKETVLIPKSAEGIVMIGDGQTKTRVTGNKNFAAGVQTSDTATFALIRKGLSCRAAVVAPSFVVRDMGFENTAGAEGHQAVAFRSRSDNSVVYNCAFDGYQDTLYAQAYRQFYRDCSITGTIDFVFGTARTVLQNCKLIVRKPLPNQACIVTAEGKKDPRGDSAIVLQSCHISADPAYFPVRHTNKAYLGRPWKEYSTTIVMNSVLDDLIAPEGWLPWQGDLGLNTLFYAEFENTGPGAAQGGRVAWKGIKKLDATQVEKFTPGKLYVEGDAWIRVTNVPYVPGFMKS</sequence>
<comment type="function">
    <text evidence="12">Acts in the modification of cell walls via demethylesterification of cell wall pectin.</text>
</comment>
<proteinExistence type="inferred from homology"/>
<dbReference type="InterPro" id="IPR012334">
    <property type="entry name" value="Pectin_lyas_fold"/>
</dbReference>
<keyword evidence="8 14" id="KW-0063">Aspartyl esterase</keyword>
<dbReference type="NCBIfam" id="TIGR01614">
    <property type="entry name" value="PME_inhib"/>
    <property type="match status" value="1"/>
</dbReference>
<dbReference type="Gene3D" id="1.20.140.40">
    <property type="entry name" value="Invertase/pectin methylesterase inhibitor family protein"/>
    <property type="match status" value="1"/>
</dbReference>
<name>A0AAV0P8F1_9ROSI</name>
<evidence type="ECO:0000256" key="3">
    <source>
        <dbReference type="ARBA" id="ARBA00006027"/>
    </source>
</evidence>
<dbReference type="InterPro" id="IPR035513">
    <property type="entry name" value="Invertase/methylesterase_inhib"/>
</dbReference>
<feature type="transmembrane region" description="Helical" evidence="15">
    <location>
        <begin position="12"/>
        <end position="33"/>
    </location>
</feature>
<keyword evidence="7 14" id="KW-0378">Hydrolase</keyword>
<comment type="catalytic activity">
    <reaction evidence="11 14">
        <text>[(1-&gt;4)-alpha-D-galacturonosyl methyl ester](n) + n H2O = [(1-&gt;4)-alpha-D-galacturonosyl](n) + n methanol + n H(+)</text>
        <dbReference type="Rhea" id="RHEA:22380"/>
        <dbReference type="Rhea" id="RHEA-COMP:14570"/>
        <dbReference type="Rhea" id="RHEA-COMP:14573"/>
        <dbReference type="ChEBI" id="CHEBI:15377"/>
        <dbReference type="ChEBI" id="CHEBI:15378"/>
        <dbReference type="ChEBI" id="CHEBI:17790"/>
        <dbReference type="ChEBI" id="CHEBI:140522"/>
        <dbReference type="ChEBI" id="CHEBI:140523"/>
        <dbReference type="EC" id="3.1.1.11"/>
    </reaction>
</comment>
<evidence type="ECO:0000313" key="18">
    <source>
        <dbReference type="Proteomes" id="UP001154282"/>
    </source>
</evidence>
<evidence type="ECO:0000256" key="13">
    <source>
        <dbReference type="PROSITE-ProRule" id="PRU10040"/>
    </source>
</evidence>
<evidence type="ECO:0000256" key="5">
    <source>
        <dbReference type="ARBA" id="ARBA00013229"/>
    </source>
</evidence>
<protein>
    <recommendedName>
        <fullName evidence="5 14">Pectinesterase</fullName>
        <ecNumber evidence="5 14">3.1.1.11</ecNumber>
    </recommendedName>
</protein>
<evidence type="ECO:0000256" key="10">
    <source>
        <dbReference type="ARBA" id="ARBA00023180"/>
    </source>
</evidence>
<comment type="similarity">
    <text evidence="3">In the N-terminal section; belongs to the PMEI family.</text>
</comment>
<keyword evidence="15" id="KW-1133">Transmembrane helix</keyword>
<evidence type="ECO:0000256" key="12">
    <source>
        <dbReference type="ARBA" id="ARBA00057335"/>
    </source>
</evidence>
<dbReference type="GO" id="GO:0042545">
    <property type="term" value="P:cell wall modification"/>
    <property type="evidence" value="ECO:0007669"/>
    <property type="project" value="UniProtKB-UniRule"/>
</dbReference>
<feature type="active site" evidence="13">
    <location>
        <position position="412"/>
    </location>
</feature>
<dbReference type="EC" id="3.1.1.11" evidence="5 14"/>
<evidence type="ECO:0000256" key="15">
    <source>
        <dbReference type="SAM" id="Phobius"/>
    </source>
</evidence>
<dbReference type="InterPro" id="IPR000070">
    <property type="entry name" value="Pectinesterase_cat"/>
</dbReference>
<dbReference type="FunFam" id="2.160.20.10:FF:000001">
    <property type="entry name" value="Pectinesterase"/>
    <property type="match status" value="1"/>
</dbReference>
<evidence type="ECO:0000259" key="16">
    <source>
        <dbReference type="SMART" id="SM00856"/>
    </source>
</evidence>
<keyword evidence="15" id="KW-0472">Membrane</keyword>
<dbReference type="GO" id="GO:0004857">
    <property type="term" value="F:enzyme inhibitor activity"/>
    <property type="evidence" value="ECO:0007669"/>
    <property type="project" value="InterPro"/>
</dbReference>
<reference evidence="17" key="1">
    <citation type="submission" date="2022-08" db="EMBL/GenBank/DDBJ databases">
        <authorList>
            <person name="Gutierrez-Valencia J."/>
        </authorList>
    </citation>
    <scope>NUCLEOTIDE SEQUENCE</scope>
</reference>
<keyword evidence="6" id="KW-0134">Cell wall</keyword>
<dbReference type="InterPro" id="IPR011050">
    <property type="entry name" value="Pectin_lyase_fold/virulence"/>
</dbReference>
<dbReference type="Gene3D" id="2.160.20.10">
    <property type="entry name" value="Single-stranded right-handed beta-helix, Pectin lyase-like"/>
    <property type="match status" value="1"/>
</dbReference>
<dbReference type="InterPro" id="IPR006501">
    <property type="entry name" value="Pectinesterase_inhib_dom"/>
</dbReference>
<dbReference type="EMBL" id="CAMGYJ010000008">
    <property type="protein sequence ID" value="CAI0467259.1"/>
    <property type="molecule type" value="Genomic_DNA"/>
</dbReference>
<dbReference type="InterPro" id="IPR033131">
    <property type="entry name" value="Pectinesterase_Asp_AS"/>
</dbReference>
<dbReference type="Pfam" id="PF04043">
    <property type="entry name" value="PMEI"/>
    <property type="match status" value="1"/>
</dbReference>
<keyword evidence="10" id="KW-0325">Glycoprotein</keyword>
<dbReference type="CDD" id="cd15798">
    <property type="entry name" value="PMEI-like_3"/>
    <property type="match status" value="1"/>
</dbReference>
<dbReference type="PROSITE" id="PS00503">
    <property type="entry name" value="PECTINESTERASE_2"/>
    <property type="match status" value="1"/>
</dbReference>
<dbReference type="PANTHER" id="PTHR31707">
    <property type="entry name" value="PECTINESTERASE"/>
    <property type="match status" value="1"/>
</dbReference>
<evidence type="ECO:0000256" key="9">
    <source>
        <dbReference type="ARBA" id="ARBA00023157"/>
    </source>
</evidence>
<evidence type="ECO:0000256" key="8">
    <source>
        <dbReference type="ARBA" id="ARBA00023085"/>
    </source>
</evidence>
<dbReference type="GO" id="GO:0045490">
    <property type="term" value="P:pectin catabolic process"/>
    <property type="evidence" value="ECO:0007669"/>
    <property type="project" value="UniProtKB-UniRule"/>
</dbReference>